<dbReference type="Pfam" id="PF00534">
    <property type="entry name" value="Glycos_transf_1"/>
    <property type="match status" value="1"/>
</dbReference>
<dbReference type="InterPro" id="IPR028098">
    <property type="entry name" value="Glyco_trans_4-like_N"/>
</dbReference>
<accession>A0A8A2VJ46</accession>
<dbReference type="InterPro" id="IPR001296">
    <property type="entry name" value="Glyco_trans_1"/>
</dbReference>
<dbReference type="EMBL" id="CP071462">
    <property type="protein sequence ID" value="QSW98228.1"/>
    <property type="molecule type" value="Genomic_DNA"/>
</dbReference>
<feature type="domain" description="Glycosyl transferase family 1" evidence="1">
    <location>
        <begin position="232"/>
        <end position="296"/>
    </location>
</feature>
<dbReference type="CDD" id="cd03801">
    <property type="entry name" value="GT4_PimA-like"/>
    <property type="match status" value="1"/>
</dbReference>
<name>A0A8A2VJ46_9EURY</name>
<dbReference type="KEGG" id="hakz:J0X25_12540"/>
<dbReference type="SUPFAM" id="SSF53756">
    <property type="entry name" value="UDP-Glycosyltransferase/glycogen phosphorylase"/>
    <property type="match status" value="1"/>
</dbReference>
<reference evidence="3 4" key="1">
    <citation type="submission" date="2021-03" db="EMBL/GenBank/DDBJ databases">
        <title>Haloterrigena longa sp. nov. and Haloterrigena limicola sp. nov., extremely halophilic archaea isolated from a salt lake.</title>
        <authorList>
            <person name="Henglin C."/>
        </authorList>
    </citation>
    <scope>NUCLEOTIDE SEQUENCE [LARGE SCALE GENOMIC DNA]</scope>
    <source>
        <strain evidence="3 4">KZCA68</strain>
    </source>
</reference>
<dbReference type="InterPro" id="IPR050194">
    <property type="entry name" value="Glycosyltransferase_grp1"/>
</dbReference>
<organism evidence="3 4">
    <name type="scientific">Haloterrigena alkaliphila</name>
    <dbReference type="NCBI Taxonomy" id="2816475"/>
    <lineage>
        <taxon>Archaea</taxon>
        <taxon>Methanobacteriati</taxon>
        <taxon>Methanobacteriota</taxon>
        <taxon>Stenosarchaea group</taxon>
        <taxon>Halobacteria</taxon>
        <taxon>Halobacteriales</taxon>
        <taxon>Natrialbaceae</taxon>
        <taxon>Haloterrigena</taxon>
    </lineage>
</organism>
<dbReference type="PANTHER" id="PTHR45947:SF3">
    <property type="entry name" value="SULFOQUINOVOSYL TRANSFERASE SQD2"/>
    <property type="match status" value="1"/>
</dbReference>
<feature type="domain" description="Glycosyltransferase subfamily 4-like N-terminal" evidence="2">
    <location>
        <begin position="15"/>
        <end position="187"/>
    </location>
</feature>
<proteinExistence type="predicted"/>
<evidence type="ECO:0000259" key="2">
    <source>
        <dbReference type="Pfam" id="PF13439"/>
    </source>
</evidence>
<sequence>MKILVITREFPPYVVGGLSYHLENLYSEVSKKGHNITVIAGRPRNVDPIDSIDIDPNIDVHWIDYPSMVAYHLQFPAFLYREIGNLSIDKYDIAVSHTELPFSLEIPTVYKFHDAKHEGRKYYRKTMGSLMKALETALQPTRSWAAQRSLDLADHLIFNSALTRKIWKREYTITSPSEVIHNGVDRDIFYPRDIENGEFVLFVGTIPRKGLGKVIDFAEKSPYPIYVAGDIKFNSDNLHSLGRLSQNQLAKYYSSAIATIHPAKFEAFGNVILESLACGTPVVVSEYCGAAEIVDDSCGRVTPNLLAGVEAVREIEQAPCVQKASKYSWENVANQTIGVFERTIA</sequence>
<dbReference type="AlphaFoldDB" id="A0A8A2VJ46"/>
<dbReference type="Proteomes" id="UP000663203">
    <property type="component" value="Chromosome"/>
</dbReference>
<evidence type="ECO:0000313" key="3">
    <source>
        <dbReference type="EMBL" id="QSW98228.1"/>
    </source>
</evidence>
<gene>
    <name evidence="3" type="ORF">J0X25_12540</name>
</gene>
<evidence type="ECO:0000259" key="1">
    <source>
        <dbReference type="Pfam" id="PF00534"/>
    </source>
</evidence>
<protein>
    <submittedName>
        <fullName evidence="3">Glycosyltransferase family 4 protein</fullName>
    </submittedName>
</protein>
<dbReference type="Pfam" id="PF13439">
    <property type="entry name" value="Glyco_transf_4"/>
    <property type="match status" value="1"/>
</dbReference>
<evidence type="ECO:0000313" key="4">
    <source>
        <dbReference type="Proteomes" id="UP000663203"/>
    </source>
</evidence>
<dbReference type="PANTHER" id="PTHR45947">
    <property type="entry name" value="SULFOQUINOVOSYL TRANSFERASE SQD2"/>
    <property type="match status" value="1"/>
</dbReference>
<dbReference type="GO" id="GO:0016757">
    <property type="term" value="F:glycosyltransferase activity"/>
    <property type="evidence" value="ECO:0007669"/>
    <property type="project" value="InterPro"/>
</dbReference>
<dbReference type="Gene3D" id="3.40.50.2000">
    <property type="entry name" value="Glycogen Phosphorylase B"/>
    <property type="match status" value="2"/>
</dbReference>
<keyword evidence="4" id="KW-1185">Reference proteome</keyword>